<feature type="repeat" description="ANK" evidence="2">
    <location>
        <begin position="929"/>
        <end position="961"/>
    </location>
</feature>
<reference evidence="6" key="1">
    <citation type="journal article" date="2023" name="Mol. Phylogenet. Evol.">
        <title>Genome-scale phylogeny and comparative genomics of the fungal order Sordariales.</title>
        <authorList>
            <person name="Hensen N."/>
            <person name="Bonometti L."/>
            <person name="Westerberg I."/>
            <person name="Brannstrom I.O."/>
            <person name="Guillou S."/>
            <person name="Cros-Aarteil S."/>
            <person name="Calhoun S."/>
            <person name="Haridas S."/>
            <person name="Kuo A."/>
            <person name="Mondo S."/>
            <person name="Pangilinan J."/>
            <person name="Riley R."/>
            <person name="LaButti K."/>
            <person name="Andreopoulos B."/>
            <person name="Lipzen A."/>
            <person name="Chen C."/>
            <person name="Yan M."/>
            <person name="Daum C."/>
            <person name="Ng V."/>
            <person name="Clum A."/>
            <person name="Steindorff A."/>
            <person name="Ohm R.A."/>
            <person name="Martin F."/>
            <person name="Silar P."/>
            <person name="Natvig D.O."/>
            <person name="Lalanne C."/>
            <person name="Gautier V."/>
            <person name="Ament-Velasquez S.L."/>
            <person name="Kruys A."/>
            <person name="Hutchinson M.I."/>
            <person name="Powell A.J."/>
            <person name="Barry K."/>
            <person name="Miller A.N."/>
            <person name="Grigoriev I.V."/>
            <person name="Debuchy R."/>
            <person name="Gladieux P."/>
            <person name="Hiltunen Thoren M."/>
            <person name="Johannesson H."/>
        </authorList>
    </citation>
    <scope>NUCLEOTIDE SEQUENCE</scope>
    <source>
        <strain evidence="6">CBS 892.96</strain>
    </source>
</reference>
<evidence type="ECO:0000259" key="4">
    <source>
        <dbReference type="Pfam" id="PF01048"/>
    </source>
</evidence>
<evidence type="ECO:0000256" key="2">
    <source>
        <dbReference type="PROSITE-ProRule" id="PRU00023"/>
    </source>
</evidence>
<comment type="caution">
    <text evidence="6">The sequence shown here is derived from an EMBL/GenBank/DDBJ whole genome shotgun (WGS) entry which is preliminary data.</text>
</comment>
<dbReference type="EMBL" id="MU866240">
    <property type="protein sequence ID" value="KAK4175311.1"/>
    <property type="molecule type" value="Genomic_DNA"/>
</dbReference>
<dbReference type="InterPro" id="IPR000845">
    <property type="entry name" value="Nucleoside_phosphorylase_d"/>
</dbReference>
<reference evidence="6" key="2">
    <citation type="submission" date="2023-05" db="EMBL/GenBank/DDBJ databases">
        <authorList>
            <consortium name="Lawrence Berkeley National Laboratory"/>
            <person name="Steindorff A."/>
            <person name="Hensen N."/>
            <person name="Bonometti L."/>
            <person name="Westerberg I."/>
            <person name="Brannstrom I.O."/>
            <person name="Guillou S."/>
            <person name="Cros-Aarteil S."/>
            <person name="Calhoun S."/>
            <person name="Haridas S."/>
            <person name="Kuo A."/>
            <person name="Mondo S."/>
            <person name="Pangilinan J."/>
            <person name="Riley R."/>
            <person name="Labutti K."/>
            <person name="Andreopoulos B."/>
            <person name="Lipzen A."/>
            <person name="Chen C."/>
            <person name="Yanf M."/>
            <person name="Daum C."/>
            <person name="Ng V."/>
            <person name="Clum A."/>
            <person name="Ohm R."/>
            <person name="Martin F."/>
            <person name="Silar P."/>
            <person name="Natvig D."/>
            <person name="Lalanne C."/>
            <person name="Gautier V."/>
            <person name="Ament-Velasquez S.L."/>
            <person name="Kruys A."/>
            <person name="Hutchinson M.I."/>
            <person name="Powell A.J."/>
            <person name="Barry K."/>
            <person name="Miller A.N."/>
            <person name="Grigoriev I.V."/>
            <person name="Debuchy R."/>
            <person name="Gladieux P."/>
            <person name="Thoren M.H."/>
            <person name="Johannesson H."/>
        </authorList>
    </citation>
    <scope>NUCLEOTIDE SEQUENCE</scope>
    <source>
        <strain evidence="6">CBS 892.96</strain>
    </source>
</reference>
<dbReference type="SUPFAM" id="SSF52540">
    <property type="entry name" value="P-loop containing nucleoside triphosphate hydrolases"/>
    <property type="match status" value="1"/>
</dbReference>
<dbReference type="Pfam" id="PF00023">
    <property type="entry name" value="Ank"/>
    <property type="match status" value="1"/>
</dbReference>
<feature type="domain" description="Nucleoside phosphorylase" evidence="4">
    <location>
        <begin position="11"/>
        <end position="296"/>
    </location>
</feature>
<protein>
    <submittedName>
        <fullName evidence="6">Ankyrin-3</fullName>
    </submittedName>
</protein>
<dbReference type="PROSITE" id="PS50297">
    <property type="entry name" value="ANK_REP_REGION"/>
    <property type="match status" value="4"/>
</dbReference>
<feature type="repeat" description="ANK" evidence="2">
    <location>
        <begin position="1028"/>
        <end position="1060"/>
    </location>
</feature>
<dbReference type="Pfam" id="PF01048">
    <property type="entry name" value="PNP_UDP_1"/>
    <property type="match status" value="1"/>
</dbReference>
<dbReference type="InterPro" id="IPR053137">
    <property type="entry name" value="NLR-like"/>
</dbReference>
<keyword evidence="7" id="KW-1185">Reference proteome</keyword>
<feature type="repeat" description="ANK" evidence="2">
    <location>
        <begin position="995"/>
        <end position="1027"/>
    </location>
</feature>
<dbReference type="PANTHER" id="PTHR46082:SF11">
    <property type="entry name" value="AAA+ ATPASE DOMAIN-CONTAINING PROTEIN-RELATED"/>
    <property type="match status" value="1"/>
</dbReference>
<keyword evidence="2" id="KW-0040">ANK repeat</keyword>
<dbReference type="Pfam" id="PF24883">
    <property type="entry name" value="NPHP3_N"/>
    <property type="match status" value="1"/>
</dbReference>
<evidence type="ECO:0000256" key="3">
    <source>
        <dbReference type="SAM" id="MobiDB-lite"/>
    </source>
</evidence>
<dbReference type="PANTHER" id="PTHR46082">
    <property type="entry name" value="ATP/GTP-BINDING PROTEIN-RELATED"/>
    <property type="match status" value="1"/>
</dbReference>
<organism evidence="6 7">
    <name type="scientific">Triangularia setosa</name>
    <dbReference type="NCBI Taxonomy" id="2587417"/>
    <lineage>
        <taxon>Eukaryota</taxon>
        <taxon>Fungi</taxon>
        <taxon>Dikarya</taxon>
        <taxon>Ascomycota</taxon>
        <taxon>Pezizomycotina</taxon>
        <taxon>Sordariomycetes</taxon>
        <taxon>Sordariomycetidae</taxon>
        <taxon>Sordariales</taxon>
        <taxon>Podosporaceae</taxon>
        <taxon>Triangularia</taxon>
    </lineage>
</organism>
<dbReference type="InterPro" id="IPR002110">
    <property type="entry name" value="Ankyrin_rpt"/>
</dbReference>
<dbReference type="AlphaFoldDB" id="A0AAN7A4Q0"/>
<dbReference type="SUPFAM" id="SSF48403">
    <property type="entry name" value="Ankyrin repeat"/>
    <property type="match status" value="1"/>
</dbReference>
<dbReference type="InterPro" id="IPR056884">
    <property type="entry name" value="NPHP3-like_N"/>
</dbReference>
<dbReference type="Pfam" id="PF12796">
    <property type="entry name" value="Ank_2"/>
    <property type="match status" value="1"/>
</dbReference>
<dbReference type="Proteomes" id="UP001302321">
    <property type="component" value="Unassembled WGS sequence"/>
</dbReference>
<evidence type="ECO:0000313" key="6">
    <source>
        <dbReference type="EMBL" id="KAK4175311.1"/>
    </source>
</evidence>
<keyword evidence="1" id="KW-0677">Repeat</keyword>
<feature type="region of interest" description="Disordered" evidence="3">
    <location>
        <begin position="1095"/>
        <end position="1153"/>
    </location>
</feature>
<evidence type="ECO:0000256" key="1">
    <source>
        <dbReference type="ARBA" id="ARBA00022737"/>
    </source>
</evidence>
<sequence length="1257" mass="142089">MSSVNQYTVGWVCALPLERTAATAMLDIIHDLPSDIDALDTNFYTLGSIDGHNVVIAALPSGHYGTNNAASVANNMTRTFPAIDLRLMVGIGGGVPGKHDIRLGDVVVSRQVLQYDFGKTLEQGRFQRTAHPIRPPQKLLNAIGTLQSRHYLRGNEILRIMSEALLRYPYLESEGFSYPNRLEDRLFEASYAHVQNSVNDCRECDSTRQIHRSPRVNSHPKVHYGVVASGNRVVKDGETRDRIANDNDGNVICFEMEAAGLMESFPCLAIRGICDYSDSHKNKGWQKYAAMAAAAYTKELLALFRPAANIMNIQTATGSQLAKEDANTVAAHAKAVALQKRRDGIWASLRFETLDSRLSSIKESHSQTCHWLLSHDDYLAWLNPQLLIEHHGFLWIKGNPGSGKSTIMKFAYKDQAENGLVNRLVIPFFFNARGDALENSAAGMYRALLYHCLQAVPELRQIFEQPPPHIASQLDILYEDVIKQRPVSWKIDILRELLQLTIAKLSDQHEVIFFVDALDECRSSEMKAMVEYFERLGNIAFDNHKRLKFCFSSRHYPHIDIKHRREMVLEDQDGHEQDISTYIDNKLQIGNDQTAQNIKNGVRTKARGIFMWVVLVVTMLGDTFGEGEMWRMEEQLKALPSELSELFKEIIYRDDKGLRKLQLCVQWLLFSQRQLTLLEFYFALLAEISPDDPVKWSRAHVSISDMARFLVSASKGLAEAPNWKEWLADTRGQMREPRVQFIHESVREYFRKDGFIHLWIDPGLTNETFEIRSHLRLHNCCHRYLRSLSRHIRRFSSFDSRDWVLAGYIVSGGLQHAEEAAARGGLQRESLTEFCDDLLILSHYSDGNKLITKKLWYNVSEPRFETESLVCILARFNYPYLLEIMLQIESSERRHLSGRYKEPMFSSSRMNSGVPERLRSLEDEEAPTVENSPLHVATRYGRENIMGVLLNSGISVDTKSLNKVTALQVAISDGLQSKVHLLVERGADLELRNEMGCTPILLAAMYGMDTAVQCLLEKGANIDASDSTGRTPLGAAAASGYVSTVILLVSNGASINFRDKDGRTPLANFVRNKFDGHNLFRQNASDVHVTSYYAHAPNNTGSRLPDDKSEDTEIGENPIDDSVIYDSGDSDDSDDSAMEHSKMEDIENEGPGGELVDSELKDQMLVKFLLEHGADPMLSDKDGLKPRDLTRSTKLQKLLDEYERASRQDTSNIAGCQKDDGDLDMREDEEQIRERSRSEVDVSSTRAWDFSRILCDG</sequence>
<feature type="domain" description="Nephrocystin 3-like N-terminal" evidence="5">
    <location>
        <begin position="367"/>
        <end position="554"/>
    </location>
</feature>
<feature type="region of interest" description="Disordered" evidence="3">
    <location>
        <begin position="1203"/>
        <end position="1239"/>
    </location>
</feature>
<dbReference type="SUPFAM" id="SSF53167">
    <property type="entry name" value="Purine and uridine phosphorylases"/>
    <property type="match status" value="1"/>
</dbReference>
<feature type="repeat" description="ANK" evidence="2">
    <location>
        <begin position="962"/>
        <end position="994"/>
    </location>
</feature>
<evidence type="ECO:0000259" key="5">
    <source>
        <dbReference type="Pfam" id="PF24883"/>
    </source>
</evidence>
<dbReference type="InterPro" id="IPR027417">
    <property type="entry name" value="P-loop_NTPase"/>
</dbReference>
<name>A0AAN7A4Q0_9PEZI</name>
<dbReference type="InterPro" id="IPR036770">
    <property type="entry name" value="Ankyrin_rpt-contain_sf"/>
</dbReference>
<dbReference type="GO" id="GO:0009116">
    <property type="term" value="P:nucleoside metabolic process"/>
    <property type="evidence" value="ECO:0007669"/>
    <property type="project" value="InterPro"/>
</dbReference>
<gene>
    <name evidence="6" type="ORF">QBC36DRAFT_26130</name>
</gene>
<dbReference type="InterPro" id="IPR035994">
    <property type="entry name" value="Nucleoside_phosphorylase_sf"/>
</dbReference>
<accession>A0AAN7A4Q0</accession>
<dbReference type="Gene3D" id="3.40.50.300">
    <property type="entry name" value="P-loop containing nucleotide triphosphate hydrolases"/>
    <property type="match status" value="1"/>
</dbReference>
<dbReference type="GO" id="GO:0003824">
    <property type="term" value="F:catalytic activity"/>
    <property type="evidence" value="ECO:0007669"/>
    <property type="project" value="InterPro"/>
</dbReference>
<dbReference type="Gene3D" id="1.25.40.20">
    <property type="entry name" value="Ankyrin repeat-containing domain"/>
    <property type="match status" value="2"/>
</dbReference>
<evidence type="ECO:0000313" key="7">
    <source>
        <dbReference type="Proteomes" id="UP001302321"/>
    </source>
</evidence>
<proteinExistence type="predicted"/>
<dbReference type="PROSITE" id="PS50088">
    <property type="entry name" value="ANK_REPEAT"/>
    <property type="match status" value="4"/>
</dbReference>
<dbReference type="SMART" id="SM00248">
    <property type="entry name" value="ANK"/>
    <property type="match status" value="4"/>
</dbReference>
<dbReference type="Gene3D" id="3.40.50.1580">
    <property type="entry name" value="Nucleoside phosphorylase domain"/>
    <property type="match status" value="1"/>
</dbReference>